<proteinExistence type="predicted"/>
<sequence length="50" mass="5665">MAMFVIIIGLEMGTNKKPYTMKNKHPKAFTNLNFVTDFIKNDNSTVDIAT</sequence>
<accession>A0A3D9HMC8</accession>
<evidence type="ECO:0000313" key="2">
    <source>
        <dbReference type="Proteomes" id="UP000256629"/>
    </source>
</evidence>
<reference evidence="1 2" key="1">
    <citation type="submission" date="2018-07" db="EMBL/GenBank/DDBJ databases">
        <title>Genomic Encyclopedia of Type Strains, Phase III (KMG-III): the genomes of soil and plant-associated and newly described type strains.</title>
        <authorList>
            <person name="Whitman W."/>
        </authorList>
    </citation>
    <scope>NUCLEOTIDE SEQUENCE [LARGE SCALE GENOMIC DNA]</scope>
    <source>
        <strain evidence="1 2">CECT 8487</strain>
    </source>
</reference>
<dbReference type="AlphaFoldDB" id="A0A3D9HMC8"/>
<dbReference type="EMBL" id="QRDX01000001">
    <property type="protein sequence ID" value="RED50056.1"/>
    <property type="molecule type" value="Genomic_DNA"/>
</dbReference>
<organism evidence="1 2">
    <name type="scientific">Seonamhaeicola aphaedonensis</name>
    <dbReference type="NCBI Taxonomy" id="1461338"/>
    <lineage>
        <taxon>Bacteria</taxon>
        <taxon>Pseudomonadati</taxon>
        <taxon>Bacteroidota</taxon>
        <taxon>Flavobacteriia</taxon>
        <taxon>Flavobacteriales</taxon>
        <taxon>Flavobacteriaceae</taxon>
    </lineage>
</organism>
<evidence type="ECO:0000313" key="1">
    <source>
        <dbReference type="EMBL" id="RED50056.1"/>
    </source>
</evidence>
<gene>
    <name evidence="1" type="ORF">DFQ02_10176</name>
</gene>
<name>A0A3D9HMC8_9FLAO</name>
<dbReference type="Proteomes" id="UP000256629">
    <property type="component" value="Unassembled WGS sequence"/>
</dbReference>
<comment type="caution">
    <text evidence="1">The sequence shown here is derived from an EMBL/GenBank/DDBJ whole genome shotgun (WGS) entry which is preliminary data.</text>
</comment>
<keyword evidence="2" id="KW-1185">Reference proteome</keyword>
<protein>
    <submittedName>
        <fullName evidence="1">Uncharacterized protein</fullName>
    </submittedName>
</protein>